<dbReference type="InterPro" id="IPR038765">
    <property type="entry name" value="Papain-like_cys_pep_sf"/>
</dbReference>
<keyword evidence="3" id="KW-1185">Reference proteome</keyword>
<organism evidence="2 3">
    <name type="scientific">Hyphomonas pacifica</name>
    <dbReference type="NCBI Taxonomy" id="1280941"/>
    <lineage>
        <taxon>Bacteria</taxon>
        <taxon>Pseudomonadati</taxon>
        <taxon>Pseudomonadota</taxon>
        <taxon>Alphaproteobacteria</taxon>
        <taxon>Hyphomonadales</taxon>
        <taxon>Hyphomonadaceae</taxon>
        <taxon>Hyphomonas</taxon>
    </lineage>
</organism>
<evidence type="ECO:0000313" key="2">
    <source>
        <dbReference type="EMBL" id="RAN32142.1"/>
    </source>
</evidence>
<sequence>MGDTDMAKSTVLADFDDDLVRSTANRIVGNADNAEEKFSRLLNYVRDDIKFGFPASGDLTKASETIKLGLGQCNTKATLLLALCKATDIPARIHFSLISKEIQKGFFKGLAYRLMPDEISHSWLEIEIDGEWKRTDGFINDTSLQASSEGELKRRGWKTGFSVALSSPYKDCGTCSTFGTFQQMAAVTDDHGVFDEPAEYFQSALYENRPGPIKLLLYRISVAAINRRVEALRAKSDTALSRRTAQSGTSVSFNT</sequence>
<evidence type="ECO:0000259" key="1">
    <source>
        <dbReference type="Pfam" id="PF01841"/>
    </source>
</evidence>
<proteinExistence type="predicted"/>
<dbReference type="InterPro" id="IPR002931">
    <property type="entry name" value="Transglutaminase-like"/>
</dbReference>
<dbReference type="Proteomes" id="UP000249123">
    <property type="component" value="Unassembled WGS sequence"/>
</dbReference>
<comment type="caution">
    <text evidence="2">The sequence shown here is derived from an EMBL/GenBank/DDBJ whole genome shotgun (WGS) entry which is preliminary data.</text>
</comment>
<dbReference type="Pfam" id="PF01841">
    <property type="entry name" value="Transglut_core"/>
    <property type="match status" value="1"/>
</dbReference>
<gene>
    <name evidence="2" type="ORF">HY3_15510</name>
</gene>
<feature type="domain" description="Transglutaminase-like" evidence="1">
    <location>
        <begin position="22"/>
        <end position="136"/>
    </location>
</feature>
<name>A0A8B2PSF6_9PROT</name>
<dbReference type="PANTHER" id="PTHR33490">
    <property type="entry name" value="BLR5614 PROTEIN-RELATED"/>
    <property type="match status" value="1"/>
</dbReference>
<dbReference type="EMBL" id="AWFB01000037">
    <property type="protein sequence ID" value="RAN32142.1"/>
    <property type="molecule type" value="Genomic_DNA"/>
</dbReference>
<protein>
    <recommendedName>
        <fullName evidence="1">Transglutaminase-like domain-containing protein</fullName>
    </recommendedName>
</protein>
<accession>A0A8B2PSF6</accession>
<dbReference type="Gene3D" id="3.10.620.30">
    <property type="match status" value="1"/>
</dbReference>
<reference evidence="2 3" key="1">
    <citation type="submission" date="2013-04" db="EMBL/GenBank/DDBJ databases">
        <title>Hyphomonas sp. T24B3 Genome Sequencing.</title>
        <authorList>
            <person name="Lai Q."/>
            <person name="Shao Z."/>
        </authorList>
    </citation>
    <scope>NUCLEOTIDE SEQUENCE [LARGE SCALE GENOMIC DNA]</scope>
    <source>
        <strain evidence="2 3">T24B3</strain>
    </source>
</reference>
<evidence type="ECO:0000313" key="3">
    <source>
        <dbReference type="Proteomes" id="UP000249123"/>
    </source>
</evidence>
<dbReference type="PANTHER" id="PTHR33490:SF3">
    <property type="entry name" value="CONSERVED INTEGRAL MEMBRANE PROTEIN"/>
    <property type="match status" value="1"/>
</dbReference>
<dbReference type="SUPFAM" id="SSF54001">
    <property type="entry name" value="Cysteine proteinases"/>
    <property type="match status" value="1"/>
</dbReference>
<dbReference type="AlphaFoldDB" id="A0A8B2PSF6"/>